<reference evidence="16" key="1">
    <citation type="submission" date="2016-11" db="UniProtKB">
        <authorList>
            <consortium name="WormBaseParasite"/>
        </authorList>
    </citation>
    <scope>IDENTIFICATION</scope>
</reference>
<evidence type="ECO:0000256" key="13">
    <source>
        <dbReference type="RuleBase" id="RU364006"/>
    </source>
</evidence>
<evidence type="ECO:0000259" key="14">
    <source>
        <dbReference type="PROSITE" id="PS51747"/>
    </source>
</evidence>
<dbReference type="GO" id="GO:0072527">
    <property type="term" value="P:pyrimidine-containing compound metabolic process"/>
    <property type="evidence" value="ECO:0007669"/>
    <property type="project" value="UniProtKB-ARBA"/>
</dbReference>
<dbReference type="GO" id="GO:0008270">
    <property type="term" value="F:zinc ion binding"/>
    <property type="evidence" value="ECO:0007669"/>
    <property type="project" value="UniProtKB-UniRule"/>
</dbReference>
<comment type="catalytic activity">
    <reaction evidence="9 13">
        <text>cytidine + H2O + H(+) = uridine + NH4(+)</text>
        <dbReference type="Rhea" id="RHEA:16069"/>
        <dbReference type="ChEBI" id="CHEBI:15377"/>
        <dbReference type="ChEBI" id="CHEBI:15378"/>
        <dbReference type="ChEBI" id="CHEBI:16704"/>
        <dbReference type="ChEBI" id="CHEBI:17562"/>
        <dbReference type="ChEBI" id="CHEBI:28938"/>
        <dbReference type="EC" id="3.5.4.5"/>
    </reaction>
</comment>
<dbReference type="InterPro" id="IPR016193">
    <property type="entry name" value="Cytidine_deaminase-like"/>
</dbReference>
<evidence type="ECO:0000313" key="15">
    <source>
        <dbReference type="Proteomes" id="UP000095283"/>
    </source>
</evidence>
<feature type="binding site" evidence="12">
    <location>
        <position position="89"/>
    </location>
    <ligand>
        <name>Zn(2+)</name>
        <dbReference type="ChEBI" id="CHEBI:29105"/>
        <note>catalytic</note>
    </ligand>
</feature>
<comment type="function">
    <text evidence="2 13">This enzyme scavenges exogenous and endogenous cytidine and 2'-deoxycytidine for UMP synthesis.</text>
</comment>
<evidence type="ECO:0000256" key="2">
    <source>
        <dbReference type="ARBA" id="ARBA00003949"/>
    </source>
</evidence>
<evidence type="ECO:0000256" key="1">
    <source>
        <dbReference type="ARBA" id="ARBA00001947"/>
    </source>
</evidence>
<feature type="binding site" evidence="12">
    <location>
        <position position="86"/>
    </location>
    <ligand>
        <name>Zn(2+)</name>
        <dbReference type="ChEBI" id="CHEBI:29105"/>
        <note>catalytic</note>
    </ligand>
</feature>
<comment type="cofactor">
    <cofactor evidence="1 12 13">
        <name>Zn(2+)</name>
        <dbReference type="ChEBI" id="CHEBI:29105"/>
    </cofactor>
</comment>
<sequence length="129" mass="14140">MSDEELLSKAKEAMKNAYCPYSNFPVGAAVLTDDDTIVVGANHENASYGGTICAERSAMTSALTRGYRKFKAIAIVTELERPAAPCGLCRQFLVEFGNYKLYTHISQNSSDAFTPIDLDDHAEQKKLNP</sequence>
<evidence type="ECO:0000256" key="10">
    <source>
        <dbReference type="PIRSR" id="PIRSR606262-1"/>
    </source>
</evidence>
<dbReference type="GO" id="GO:0042802">
    <property type="term" value="F:identical protein binding"/>
    <property type="evidence" value="ECO:0007669"/>
    <property type="project" value="UniProtKB-ARBA"/>
</dbReference>
<comment type="similarity">
    <text evidence="3 13">Belongs to the cytidine and deoxycytidylate deaminase family.</text>
</comment>
<dbReference type="InterPro" id="IPR002125">
    <property type="entry name" value="CMP_dCMP_dom"/>
</dbReference>
<accession>A0A1I7WM29</accession>
<dbReference type="SUPFAM" id="SSF53927">
    <property type="entry name" value="Cytidine deaminase-like"/>
    <property type="match status" value="1"/>
</dbReference>
<evidence type="ECO:0000256" key="3">
    <source>
        <dbReference type="ARBA" id="ARBA00006576"/>
    </source>
</evidence>
<feature type="active site" description="Proton donor" evidence="10">
    <location>
        <position position="55"/>
    </location>
</feature>
<evidence type="ECO:0000313" key="16">
    <source>
        <dbReference type="WBParaSite" id="Hba_06206"/>
    </source>
</evidence>
<evidence type="ECO:0000256" key="6">
    <source>
        <dbReference type="ARBA" id="ARBA00022801"/>
    </source>
</evidence>
<dbReference type="PANTHER" id="PTHR11644">
    <property type="entry name" value="CYTIDINE DEAMINASE"/>
    <property type="match status" value="1"/>
</dbReference>
<keyword evidence="15" id="KW-1185">Reference proteome</keyword>
<dbReference type="PROSITE" id="PS00903">
    <property type="entry name" value="CYT_DCMP_DEAMINASES_1"/>
    <property type="match status" value="1"/>
</dbReference>
<dbReference type="AlphaFoldDB" id="A0A1I7WM29"/>
<evidence type="ECO:0000256" key="7">
    <source>
        <dbReference type="ARBA" id="ARBA00022833"/>
    </source>
</evidence>
<evidence type="ECO:0000256" key="4">
    <source>
        <dbReference type="ARBA" id="ARBA00012783"/>
    </source>
</evidence>
<dbReference type="Proteomes" id="UP000095283">
    <property type="component" value="Unplaced"/>
</dbReference>
<dbReference type="NCBIfam" id="NF004064">
    <property type="entry name" value="PRK05578.1"/>
    <property type="match status" value="1"/>
</dbReference>
<dbReference type="WBParaSite" id="Hba_06206">
    <property type="protein sequence ID" value="Hba_06206"/>
    <property type="gene ID" value="Hba_06206"/>
</dbReference>
<dbReference type="CDD" id="cd01283">
    <property type="entry name" value="cytidine_deaminase"/>
    <property type="match status" value="1"/>
</dbReference>
<protein>
    <recommendedName>
        <fullName evidence="4 13">Cytidine deaminase</fullName>
        <ecNumber evidence="4 13">3.5.4.5</ecNumber>
    </recommendedName>
    <alternativeName>
        <fullName evidence="8 13">Cytidine aminohydrolase</fullName>
    </alternativeName>
</protein>
<dbReference type="GO" id="GO:0005829">
    <property type="term" value="C:cytosol"/>
    <property type="evidence" value="ECO:0007669"/>
    <property type="project" value="TreeGrafter"/>
</dbReference>
<name>A0A1I7WM29_HETBA</name>
<organism evidence="15 16">
    <name type="scientific">Heterorhabditis bacteriophora</name>
    <name type="common">Entomopathogenic nematode worm</name>
    <dbReference type="NCBI Taxonomy" id="37862"/>
    <lineage>
        <taxon>Eukaryota</taxon>
        <taxon>Metazoa</taxon>
        <taxon>Ecdysozoa</taxon>
        <taxon>Nematoda</taxon>
        <taxon>Chromadorea</taxon>
        <taxon>Rhabditida</taxon>
        <taxon>Rhabditina</taxon>
        <taxon>Rhabditomorpha</taxon>
        <taxon>Strongyloidea</taxon>
        <taxon>Heterorhabditidae</taxon>
        <taxon>Heterorhabditis</taxon>
    </lineage>
</organism>
<proteinExistence type="inferred from homology"/>
<evidence type="ECO:0000256" key="11">
    <source>
        <dbReference type="PIRSR" id="PIRSR606262-2"/>
    </source>
</evidence>
<comment type="catalytic activity">
    <reaction evidence="13">
        <text>2'-deoxycytidine + H2O + H(+) = 2'-deoxyuridine + NH4(+)</text>
        <dbReference type="Rhea" id="RHEA:13433"/>
        <dbReference type="ChEBI" id="CHEBI:15377"/>
        <dbReference type="ChEBI" id="CHEBI:15378"/>
        <dbReference type="ChEBI" id="CHEBI:15698"/>
        <dbReference type="ChEBI" id="CHEBI:16450"/>
        <dbReference type="ChEBI" id="CHEBI:28938"/>
        <dbReference type="EC" id="3.5.4.5"/>
    </reaction>
</comment>
<evidence type="ECO:0000256" key="12">
    <source>
        <dbReference type="PIRSR" id="PIRSR606262-3"/>
    </source>
</evidence>
<dbReference type="FunFam" id="3.40.140.10:FF:000008">
    <property type="entry name" value="Cytidine deaminase"/>
    <property type="match status" value="1"/>
</dbReference>
<dbReference type="PROSITE" id="PS51747">
    <property type="entry name" value="CYT_DCMP_DEAMINASES_2"/>
    <property type="match status" value="1"/>
</dbReference>
<dbReference type="InterPro" id="IPR050202">
    <property type="entry name" value="Cyt/Deoxycyt_deaminase"/>
</dbReference>
<feature type="binding site" evidence="11">
    <location>
        <begin position="42"/>
        <end position="48"/>
    </location>
    <ligand>
        <name>substrate</name>
    </ligand>
</feature>
<dbReference type="GO" id="GO:0004126">
    <property type="term" value="F:cytidine deaminase activity"/>
    <property type="evidence" value="ECO:0007669"/>
    <property type="project" value="UniProtKB-UniRule"/>
</dbReference>
<dbReference type="EC" id="3.5.4.5" evidence="4 13"/>
<keyword evidence="6 13" id="KW-0378">Hydrolase</keyword>
<dbReference type="PANTHER" id="PTHR11644:SF2">
    <property type="entry name" value="CYTIDINE DEAMINASE"/>
    <property type="match status" value="1"/>
</dbReference>
<dbReference type="NCBIfam" id="TIGR01354">
    <property type="entry name" value="cyt_deam_tetra"/>
    <property type="match status" value="1"/>
</dbReference>
<dbReference type="GO" id="GO:0055086">
    <property type="term" value="P:nucleobase-containing small molecule metabolic process"/>
    <property type="evidence" value="ECO:0007669"/>
    <property type="project" value="UniProtKB-ARBA"/>
</dbReference>
<feature type="domain" description="CMP/dCMP-type deaminase" evidence="14">
    <location>
        <begin position="1"/>
        <end position="116"/>
    </location>
</feature>
<evidence type="ECO:0000256" key="9">
    <source>
        <dbReference type="ARBA" id="ARBA00049558"/>
    </source>
</evidence>
<dbReference type="Pfam" id="PF00383">
    <property type="entry name" value="dCMP_cyt_deam_1"/>
    <property type="match status" value="1"/>
</dbReference>
<dbReference type="Gene3D" id="3.40.140.10">
    <property type="entry name" value="Cytidine Deaminase, domain 2"/>
    <property type="match status" value="1"/>
</dbReference>
<keyword evidence="5 12" id="KW-0479">Metal-binding</keyword>
<evidence type="ECO:0000256" key="8">
    <source>
        <dbReference type="ARBA" id="ARBA00032005"/>
    </source>
</evidence>
<keyword evidence="7 12" id="KW-0862">Zinc</keyword>
<dbReference type="InterPro" id="IPR006262">
    <property type="entry name" value="Cyt_deam_tetra"/>
</dbReference>
<dbReference type="InterPro" id="IPR016192">
    <property type="entry name" value="APOBEC/CMP_deaminase_Zn-bd"/>
</dbReference>
<feature type="binding site" evidence="12">
    <location>
        <position position="53"/>
    </location>
    <ligand>
        <name>Zn(2+)</name>
        <dbReference type="ChEBI" id="CHEBI:29105"/>
        <note>catalytic</note>
    </ligand>
</feature>
<evidence type="ECO:0000256" key="5">
    <source>
        <dbReference type="ARBA" id="ARBA00022723"/>
    </source>
</evidence>